<organism evidence="1 2">
    <name type="scientific">Gymnopilus junonius</name>
    <name type="common">Spectacular rustgill mushroom</name>
    <name type="synonym">Gymnopilus spectabilis subsp. junonius</name>
    <dbReference type="NCBI Taxonomy" id="109634"/>
    <lineage>
        <taxon>Eukaryota</taxon>
        <taxon>Fungi</taxon>
        <taxon>Dikarya</taxon>
        <taxon>Basidiomycota</taxon>
        <taxon>Agaricomycotina</taxon>
        <taxon>Agaricomycetes</taxon>
        <taxon>Agaricomycetidae</taxon>
        <taxon>Agaricales</taxon>
        <taxon>Agaricineae</taxon>
        <taxon>Hymenogastraceae</taxon>
        <taxon>Gymnopilus</taxon>
    </lineage>
</organism>
<dbReference type="Proteomes" id="UP000724874">
    <property type="component" value="Unassembled WGS sequence"/>
</dbReference>
<gene>
    <name evidence="1" type="ORF">CPB84DRAFT_1792139</name>
</gene>
<keyword evidence="2" id="KW-1185">Reference proteome</keyword>
<dbReference type="AlphaFoldDB" id="A0A9P5TIB2"/>
<comment type="caution">
    <text evidence="1">The sequence shown here is derived from an EMBL/GenBank/DDBJ whole genome shotgun (WGS) entry which is preliminary data.</text>
</comment>
<evidence type="ECO:0000313" key="1">
    <source>
        <dbReference type="EMBL" id="KAF8881052.1"/>
    </source>
</evidence>
<accession>A0A9P5TIB2</accession>
<dbReference type="EMBL" id="JADNYJ010000135">
    <property type="protein sequence ID" value="KAF8881052.1"/>
    <property type="molecule type" value="Genomic_DNA"/>
</dbReference>
<evidence type="ECO:0000313" key="2">
    <source>
        <dbReference type="Proteomes" id="UP000724874"/>
    </source>
</evidence>
<proteinExistence type="predicted"/>
<sequence length="86" mass="8871">MSLRIFRLNGETINATSTMRLGVILASAITIALSTLALANPAPEAKLGDHDWVPSCPPPSVPCSSNVGVFCAFTPCPGDPSSLCCP</sequence>
<reference evidence="1" key="1">
    <citation type="submission" date="2020-11" db="EMBL/GenBank/DDBJ databases">
        <authorList>
            <consortium name="DOE Joint Genome Institute"/>
            <person name="Ahrendt S."/>
            <person name="Riley R."/>
            <person name="Andreopoulos W."/>
            <person name="LaButti K."/>
            <person name="Pangilinan J."/>
            <person name="Ruiz-duenas F.J."/>
            <person name="Barrasa J.M."/>
            <person name="Sanchez-Garcia M."/>
            <person name="Camarero S."/>
            <person name="Miyauchi S."/>
            <person name="Serrano A."/>
            <person name="Linde D."/>
            <person name="Babiker R."/>
            <person name="Drula E."/>
            <person name="Ayuso-Fernandez I."/>
            <person name="Pacheco R."/>
            <person name="Padilla G."/>
            <person name="Ferreira P."/>
            <person name="Barriuso J."/>
            <person name="Kellner H."/>
            <person name="Castanera R."/>
            <person name="Alfaro M."/>
            <person name="Ramirez L."/>
            <person name="Pisabarro A.G."/>
            <person name="Kuo A."/>
            <person name="Tritt A."/>
            <person name="Lipzen A."/>
            <person name="He G."/>
            <person name="Yan M."/>
            <person name="Ng V."/>
            <person name="Cullen D."/>
            <person name="Martin F."/>
            <person name="Rosso M.-N."/>
            <person name="Henrissat B."/>
            <person name="Hibbett D."/>
            <person name="Martinez A.T."/>
            <person name="Grigoriev I.V."/>
        </authorList>
    </citation>
    <scope>NUCLEOTIDE SEQUENCE</scope>
    <source>
        <strain evidence="1">AH 44721</strain>
    </source>
</reference>
<name>A0A9P5TIB2_GYMJU</name>
<protein>
    <submittedName>
        <fullName evidence="1">Uncharacterized protein</fullName>
    </submittedName>
</protein>